<keyword evidence="7" id="KW-1185">Reference proteome</keyword>
<comment type="cofactor">
    <cofactor evidence="1">
        <name>pyridoxal 5'-phosphate</name>
        <dbReference type="ChEBI" id="CHEBI:597326"/>
    </cofactor>
</comment>
<dbReference type="Gene3D" id="3.90.1150.10">
    <property type="entry name" value="Aspartate Aminotransferase, domain 1"/>
    <property type="match status" value="1"/>
</dbReference>
<reference evidence="6" key="1">
    <citation type="submission" date="2022-01" db="EMBL/GenBank/DDBJ databases">
        <title>Genome-Based Taxonomic Classification of the Phylum Actinobacteria.</title>
        <authorList>
            <person name="Gao Y."/>
        </authorList>
    </citation>
    <scope>NUCLEOTIDE SEQUENCE</scope>
    <source>
        <strain evidence="6">KLBMP 8922</strain>
    </source>
</reference>
<dbReference type="InterPro" id="IPR005814">
    <property type="entry name" value="Aminotrans_3"/>
</dbReference>
<name>A0AA41PZL8_9ACTN</name>
<evidence type="ECO:0000256" key="1">
    <source>
        <dbReference type="ARBA" id="ARBA00001933"/>
    </source>
</evidence>
<dbReference type="Proteomes" id="UP001165378">
    <property type="component" value="Unassembled WGS sequence"/>
</dbReference>
<dbReference type="SUPFAM" id="SSF53383">
    <property type="entry name" value="PLP-dependent transferases"/>
    <property type="match status" value="1"/>
</dbReference>
<dbReference type="GO" id="GO:0008483">
    <property type="term" value="F:transaminase activity"/>
    <property type="evidence" value="ECO:0007669"/>
    <property type="project" value="UniProtKB-KW"/>
</dbReference>
<dbReference type="InterPro" id="IPR015424">
    <property type="entry name" value="PyrdxlP-dep_Trfase"/>
</dbReference>
<evidence type="ECO:0000256" key="2">
    <source>
        <dbReference type="ARBA" id="ARBA00022576"/>
    </source>
</evidence>
<dbReference type="Pfam" id="PF00202">
    <property type="entry name" value="Aminotran_3"/>
    <property type="match status" value="1"/>
</dbReference>
<keyword evidence="2 6" id="KW-0032">Aminotransferase</keyword>
<dbReference type="FunFam" id="3.40.640.10:FF:000004">
    <property type="entry name" value="Acetylornithine aminotransferase"/>
    <property type="match status" value="1"/>
</dbReference>
<dbReference type="GO" id="GO:0042802">
    <property type="term" value="F:identical protein binding"/>
    <property type="evidence" value="ECO:0007669"/>
    <property type="project" value="TreeGrafter"/>
</dbReference>
<evidence type="ECO:0000256" key="4">
    <source>
        <dbReference type="ARBA" id="ARBA00022898"/>
    </source>
</evidence>
<evidence type="ECO:0000256" key="5">
    <source>
        <dbReference type="RuleBase" id="RU003560"/>
    </source>
</evidence>
<evidence type="ECO:0000313" key="6">
    <source>
        <dbReference type="EMBL" id="MCF2528848.1"/>
    </source>
</evidence>
<dbReference type="AlphaFoldDB" id="A0AA41PZL8"/>
<sequence length="422" mass="44435">MGIMMERSEVIDLYRRHLGEGQGRVATILNLPIEESASGALVHCSDGRDLVNCGGYGAFFVGAGHPAVLAAVREQLDRQALSTRVLINEAAARAAAALTRVAPPGLTKVHFSCSGAEAVETAIKIARANGRRRLVSMTGGYHGKTMGALTVTARSVYQDPFRPLLPHVAHVPFGDAQALADTLGDDASDACVIVEPVQSEGGVVVPPDGYLKAVESVCRERGAMLVLDEVMTGLGRLGAWWGADLEGVRPDAVLVGKCLSGGVVPVAATLVSEQYFAPFDADPYLHTSTYSAAPIAMAAVRATVETIEAEGLVERARTLGERLVATLRRLTDTYIPHLVAEVRGRGVLIGVEFVDGHLAAEFLMDLMDAGVIANHSMNALPVIRFTPPAVMGDADEKRLGDALEAACAATAQRFPRPAEAGA</sequence>
<protein>
    <submittedName>
        <fullName evidence="6">Aspartate aminotransferase family protein</fullName>
    </submittedName>
</protein>
<proteinExistence type="inferred from homology"/>
<comment type="similarity">
    <text evidence="5">Belongs to the class-III pyridoxal-phosphate-dependent aminotransferase family.</text>
</comment>
<keyword evidence="4 5" id="KW-0663">Pyridoxal phosphate</keyword>
<accession>A0AA41PZL8</accession>
<dbReference type="InterPro" id="IPR015421">
    <property type="entry name" value="PyrdxlP-dep_Trfase_major"/>
</dbReference>
<dbReference type="CDD" id="cd00610">
    <property type="entry name" value="OAT_like"/>
    <property type="match status" value="1"/>
</dbReference>
<dbReference type="InterPro" id="IPR049704">
    <property type="entry name" value="Aminotrans_3_PPA_site"/>
</dbReference>
<comment type="caution">
    <text evidence="6">The sequence shown here is derived from an EMBL/GenBank/DDBJ whole genome shotgun (WGS) entry which is preliminary data.</text>
</comment>
<dbReference type="EMBL" id="JAKFHA010000008">
    <property type="protein sequence ID" value="MCF2528848.1"/>
    <property type="molecule type" value="Genomic_DNA"/>
</dbReference>
<gene>
    <name evidence="6" type="ORF">LZ495_16715</name>
</gene>
<dbReference type="PANTHER" id="PTHR11986">
    <property type="entry name" value="AMINOTRANSFERASE CLASS III"/>
    <property type="match status" value="1"/>
</dbReference>
<dbReference type="PROSITE" id="PS00600">
    <property type="entry name" value="AA_TRANSFER_CLASS_3"/>
    <property type="match status" value="1"/>
</dbReference>
<dbReference type="InterPro" id="IPR015422">
    <property type="entry name" value="PyrdxlP-dep_Trfase_small"/>
</dbReference>
<dbReference type="Gene3D" id="3.40.640.10">
    <property type="entry name" value="Type I PLP-dependent aspartate aminotransferase-like (Major domain)"/>
    <property type="match status" value="1"/>
</dbReference>
<dbReference type="InterPro" id="IPR050103">
    <property type="entry name" value="Class-III_PLP-dep_AT"/>
</dbReference>
<organism evidence="6 7">
    <name type="scientific">Yinghuangia soli</name>
    <dbReference type="NCBI Taxonomy" id="2908204"/>
    <lineage>
        <taxon>Bacteria</taxon>
        <taxon>Bacillati</taxon>
        <taxon>Actinomycetota</taxon>
        <taxon>Actinomycetes</taxon>
        <taxon>Kitasatosporales</taxon>
        <taxon>Streptomycetaceae</taxon>
        <taxon>Yinghuangia</taxon>
    </lineage>
</organism>
<keyword evidence="3" id="KW-0808">Transferase</keyword>
<evidence type="ECO:0000256" key="3">
    <source>
        <dbReference type="ARBA" id="ARBA00022679"/>
    </source>
</evidence>
<evidence type="ECO:0000313" key="7">
    <source>
        <dbReference type="Proteomes" id="UP001165378"/>
    </source>
</evidence>
<dbReference type="GO" id="GO:0030170">
    <property type="term" value="F:pyridoxal phosphate binding"/>
    <property type="evidence" value="ECO:0007669"/>
    <property type="project" value="InterPro"/>
</dbReference>
<dbReference type="PANTHER" id="PTHR11986:SF79">
    <property type="entry name" value="ACETYLORNITHINE AMINOTRANSFERASE, MITOCHONDRIAL"/>
    <property type="match status" value="1"/>
</dbReference>